<evidence type="ECO:0000256" key="1">
    <source>
        <dbReference type="SAM" id="MobiDB-lite"/>
    </source>
</evidence>
<feature type="compositionally biased region" description="Polar residues" evidence="1">
    <location>
        <begin position="445"/>
        <end position="457"/>
    </location>
</feature>
<dbReference type="VEuPathDB" id="FungiDB:KRP22_9477"/>
<keyword evidence="3" id="KW-1185">Reference proteome</keyword>
<organism evidence="2 3">
    <name type="scientific">Phytophthora ramorum</name>
    <name type="common">Sudden oak death agent</name>
    <dbReference type="NCBI Taxonomy" id="164328"/>
    <lineage>
        <taxon>Eukaryota</taxon>
        <taxon>Sar</taxon>
        <taxon>Stramenopiles</taxon>
        <taxon>Oomycota</taxon>
        <taxon>Peronosporomycetes</taxon>
        <taxon>Peronosporales</taxon>
        <taxon>Peronosporaceae</taxon>
        <taxon>Phytophthora</taxon>
    </lineage>
</organism>
<protein>
    <submittedName>
        <fullName evidence="2">Uncharacterized protein</fullName>
    </submittedName>
</protein>
<feature type="compositionally biased region" description="Polar residues" evidence="1">
    <location>
        <begin position="464"/>
        <end position="473"/>
    </location>
</feature>
<dbReference type="HOGENOM" id="CLU_534722_0_0_1"/>
<feature type="compositionally biased region" description="Low complexity" evidence="1">
    <location>
        <begin position="420"/>
        <end position="432"/>
    </location>
</feature>
<feature type="region of interest" description="Disordered" evidence="1">
    <location>
        <begin position="392"/>
        <end position="510"/>
    </location>
</feature>
<dbReference type="AlphaFoldDB" id="H3H006"/>
<feature type="region of interest" description="Disordered" evidence="1">
    <location>
        <begin position="50"/>
        <end position="78"/>
    </location>
</feature>
<proteinExistence type="predicted"/>
<dbReference type="EnsemblProtists" id="Phyra83448">
    <property type="protein sequence ID" value="Phyra83448"/>
    <property type="gene ID" value="Phyra83448"/>
</dbReference>
<sequence>MIQLARVYPQLSRTQQSHHQWNQLEISASDPNQCSEGPVLPTTEWRAQCPAGQRASRPRRCTHTATTATTVSTTEEASFSTDFGAPADFSPPTDFSAPENFTAPADLSTPADGPAFDGGVEAERDVSFGGEAQPVFGGSGTADDGVAGTVSGRTESFSAETLHAATTATTATTVSTTEEASFSTDFGAPADFSPPTDFSAPENFTAPADLSTPADGPAFDGGVEAERDVSFGGEAQPVFGGSGTADDGVAGTVFGGSGTADDGVAGTVSGRTESFSAETLHAATTATTATTVSTTEEASFSTDFGAPVSVNCVDDAGAGTTVLNRIEMDSFHPGMVESAENEALSVESGSVAGGDFTFDVDEYDEAGGKPLKYFSETNEYEVSTVLNSTPCTHVSEKQSTDGRLDDEFDEIFGDTPATQSETVSSVEVTTSSGKYDADFDDIFGESQTESGSATNSEAFVASAAESNGDSAASTEGAAIEKKHNILDNEDQTAPGVEVRTGTPASDFTFR</sequence>
<dbReference type="InParanoid" id="H3H006"/>
<feature type="compositionally biased region" description="Basic and acidic residues" evidence="1">
    <location>
        <begin position="394"/>
        <end position="405"/>
    </location>
</feature>
<reference evidence="2" key="2">
    <citation type="submission" date="2015-06" db="UniProtKB">
        <authorList>
            <consortium name="EnsemblProtists"/>
        </authorList>
    </citation>
    <scope>IDENTIFICATION</scope>
    <source>
        <strain evidence="2">Pr102</strain>
    </source>
</reference>
<evidence type="ECO:0000313" key="3">
    <source>
        <dbReference type="Proteomes" id="UP000005238"/>
    </source>
</evidence>
<dbReference type="EMBL" id="DS566085">
    <property type="status" value="NOT_ANNOTATED_CDS"/>
    <property type="molecule type" value="Genomic_DNA"/>
</dbReference>
<evidence type="ECO:0000313" key="2">
    <source>
        <dbReference type="EnsemblProtists" id="Phyra83448"/>
    </source>
</evidence>
<dbReference type="Proteomes" id="UP000005238">
    <property type="component" value="Unassembled WGS sequence"/>
</dbReference>
<feature type="compositionally biased region" description="Low complexity" evidence="1">
    <location>
        <begin position="63"/>
        <end position="78"/>
    </location>
</feature>
<name>H3H006_PHYRM</name>
<reference evidence="3" key="1">
    <citation type="journal article" date="2006" name="Science">
        <title>Phytophthora genome sequences uncover evolutionary origins and mechanisms of pathogenesis.</title>
        <authorList>
            <person name="Tyler B.M."/>
            <person name="Tripathy S."/>
            <person name="Zhang X."/>
            <person name="Dehal P."/>
            <person name="Jiang R.H."/>
            <person name="Aerts A."/>
            <person name="Arredondo F.D."/>
            <person name="Baxter L."/>
            <person name="Bensasson D."/>
            <person name="Beynon J.L."/>
            <person name="Chapman J."/>
            <person name="Damasceno C.M."/>
            <person name="Dorrance A.E."/>
            <person name="Dou D."/>
            <person name="Dickerman A.W."/>
            <person name="Dubchak I.L."/>
            <person name="Garbelotto M."/>
            <person name="Gijzen M."/>
            <person name="Gordon S.G."/>
            <person name="Govers F."/>
            <person name="Grunwald N.J."/>
            <person name="Huang W."/>
            <person name="Ivors K.L."/>
            <person name="Jones R.W."/>
            <person name="Kamoun S."/>
            <person name="Krampis K."/>
            <person name="Lamour K.H."/>
            <person name="Lee M.K."/>
            <person name="McDonald W.H."/>
            <person name="Medina M."/>
            <person name="Meijer H.J."/>
            <person name="Nordberg E.K."/>
            <person name="Maclean D.J."/>
            <person name="Ospina-Giraldo M.D."/>
            <person name="Morris P.F."/>
            <person name="Phuntumart V."/>
            <person name="Putnam N.H."/>
            <person name="Rash S."/>
            <person name="Rose J.K."/>
            <person name="Sakihama Y."/>
            <person name="Salamov A.A."/>
            <person name="Savidor A."/>
            <person name="Scheuring C.F."/>
            <person name="Smith B.M."/>
            <person name="Sobral B.W."/>
            <person name="Terry A."/>
            <person name="Torto-Alalibo T.A."/>
            <person name="Win J."/>
            <person name="Xu Z."/>
            <person name="Zhang H."/>
            <person name="Grigoriev I.V."/>
            <person name="Rokhsar D.S."/>
            <person name="Boore J.L."/>
        </authorList>
    </citation>
    <scope>NUCLEOTIDE SEQUENCE [LARGE SCALE GENOMIC DNA]</scope>
    <source>
        <strain evidence="3">Pr102</strain>
    </source>
</reference>
<accession>H3H006</accession>